<comment type="caution">
    <text evidence="1">The sequence shown here is derived from an EMBL/GenBank/DDBJ whole genome shotgun (WGS) entry which is preliminary data.</text>
</comment>
<dbReference type="AlphaFoldDB" id="A0A1R3GSD6"/>
<dbReference type="Gramene" id="OMO61038">
    <property type="protein sequence ID" value="OMO61038"/>
    <property type="gene ID" value="CCACVL1_23771"/>
</dbReference>
<protein>
    <submittedName>
        <fullName evidence="1">Uncharacterized protein</fullName>
    </submittedName>
</protein>
<dbReference type="EMBL" id="AWWV01013591">
    <property type="protein sequence ID" value="OMO61038.1"/>
    <property type="molecule type" value="Genomic_DNA"/>
</dbReference>
<sequence>MEMAEFRKHQTVVNMVELLY</sequence>
<accession>A0A1R3GSD6</accession>
<evidence type="ECO:0000313" key="1">
    <source>
        <dbReference type="EMBL" id="OMO61038.1"/>
    </source>
</evidence>
<proteinExistence type="predicted"/>
<name>A0A1R3GSD6_COCAP</name>
<keyword evidence="2" id="KW-1185">Reference proteome</keyword>
<evidence type="ECO:0000313" key="2">
    <source>
        <dbReference type="Proteomes" id="UP000188268"/>
    </source>
</evidence>
<organism evidence="1 2">
    <name type="scientific">Corchorus capsularis</name>
    <name type="common">Jute</name>
    <dbReference type="NCBI Taxonomy" id="210143"/>
    <lineage>
        <taxon>Eukaryota</taxon>
        <taxon>Viridiplantae</taxon>
        <taxon>Streptophyta</taxon>
        <taxon>Embryophyta</taxon>
        <taxon>Tracheophyta</taxon>
        <taxon>Spermatophyta</taxon>
        <taxon>Magnoliopsida</taxon>
        <taxon>eudicotyledons</taxon>
        <taxon>Gunneridae</taxon>
        <taxon>Pentapetalae</taxon>
        <taxon>rosids</taxon>
        <taxon>malvids</taxon>
        <taxon>Malvales</taxon>
        <taxon>Malvaceae</taxon>
        <taxon>Grewioideae</taxon>
        <taxon>Apeibeae</taxon>
        <taxon>Corchorus</taxon>
    </lineage>
</organism>
<gene>
    <name evidence="1" type="ORF">CCACVL1_23771</name>
</gene>
<reference evidence="1 2" key="1">
    <citation type="submission" date="2013-09" db="EMBL/GenBank/DDBJ databases">
        <title>Corchorus capsularis genome sequencing.</title>
        <authorList>
            <person name="Alam M."/>
            <person name="Haque M.S."/>
            <person name="Islam M.S."/>
            <person name="Emdad E.M."/>
            <person name="Islam M.M."/>
            <person name="Ahmed B."/>
            <person name="Halim A."/>
            <person name="Hossen Q.M.M."/>
            <person name="Hossain M.Z."/>
            <person name="Ahmed R."/>
            <person name="Khan M.M."/>
            <person name="Islam R."/>
            <person name="Rashid M.M."/>
            <person name="Khan S.A."/>
            <person name="Rahman M.S."/>
            <person name="Alam M."/>
        </authorList>
    </citation>
    <scope>NUCLEOTIDE SEQUENCE [LARGE SCALE GENOMIC DNA]</scope>
    <source>
        <strain evidence="2">cv. CVL-1</strain>
        <tissue evidence="1">Whole seedling</tissue>
    </source>
</reference>
<dbReference type="Proteomes" id="UP000188268">
    <property type="component" value="Unassembled WGS sequence"/>
</dbReference>